<evidence type="ECO:0000256" key="1">
    <source>
        <dbReference type="SAM" id="MobiDB-lite"/>
    </source>
</evidence>
<comment type="caution">
    <text evidence="2">The sequence shown here is derived from an EMBL/GenBank/DDBJ whole genome shotgun (WGS) entry which is preliminary data.</text>
</comment>
<accession>A0A542SYX0</accession>
<sequence>MEAVHDLVAAYGHALQGRTVTGADRLTAALTRPGPRPEDDTVLVHDGTGVAAGHGWVKGRRPKAHVLAAGGAARRTEVRDPPAGVTVRPFRHGDERAAYRLTEDAFGEWQPRRKNPPERAADRSSPVDRQCPRLQLRP</sequence>
<proteinExistence type="predicted"/>
<organism evidence="2 3">
    <name type="scientific">Streptomyces puniciscabiei</name>
    <dbReference type="NCBI Taxonomy" id="164348"/>
    <lineage>
        <taxon>Bacteria</taxon>
        <taxon>Bacillati</taxon>
        <taxon>Actinomycetota</taxon>
        <taxon>Actinomycetes</taxon>
        <taxon>Kitasatosporales</taxon>
        <taxon>Streptomycetaceae</taxon>
        <taxon>Streptomyces</taxon>
    </lineage>
</organism>
<feature type="compositionally biased region" description="Basic and acidic residues" evidence="1">
    <location>
        <begin position="115"/>
        <end position="126"/>
    </location>
</feature>
<dbReference type="Gene3D" id="3.40.630.30">
    <property type="match status" value="1"/>
</dbReference>
<dbReference type="AlphaFoldDB" id="A0A542SYX0"/>
<gene>
    <name evidence="2" type="ORF">FB563_7592</name>
</gene>
<reference evidence="2 3" key="1">
    <citation type="submission" date="2019-06" db="EMBL/GenBank/DDBJ databases">
        <title>Sequencing the genomes of 1000 actinobacteria strains.</title>
        <authorList>
            <person name="Klenk H.-P."/>
        </authorList>
    </citation>
    <scope>NUCLEOTIDE SEQUENCE [LARGE SCALE GENOMIC DNA]</scope>
    <source>
        <strain evidence="2 3">DSM 41929</strain>
    </source>
</reference>
<feature type="compositionally biased region" description="Basic and acidic residues" evidence="1">
    <location>
        <begin position="91"/>
        <end position="103"/>
    </location>
</feature>
<feature type="region of interest" description="Disordered" evidence="1">
    <location>
        <begin position="68"/>
        <end position="138"/>
    </location>
</feature>
<dbReference type="STRING" id="164348.BFF78_03215"/>
<dbReference type="OrthoDB" id="9799092at2"/>
<dbReference type="Proteomes" id="UP000318103">
    <property type="component" value="Unassembled WGS sequence"/>
</dbReference>
<evidence type="ECO:0000313" key="3">
    <source>
        <dbReference type="Proteomes" id="UP000318103"/>
    </source>
</evidence>
<dbReference type="RefSeq" id="WP_055709700.1">
    <property type="nucleotide sequence ID" value="NZ_JBPJFI010000002.1"/>
</dbReference>
<evidence type="ECO:0000313" key="2">
    <source>
        <dbReference type="EMBL" id="TQK79742.1"/>
    </source>
</evidence>
<keyword evidence="3" id="KW-1185">Reference proteome</keyword>
<protein>
    <submittedName>
        <fullName evidence="2">Uncharacterized protein</fullName>
    </submittedName>
</protein>
<dbReference type="EMBL" id="VFNX01000004">
    <property type="protein sequence ID" value="TQK79742.1"/>
    <property type="molecule type" value="Genomic_DNA"/>
</dbReference>
<name>A0A542SYX0_9ACTN</name>